<accession>A0A4Q1BH72</accession>
<name>A0A4Q1BH72_TREME</name>
<dbReference type="InParanoid" id="A0A4Q1BH72"/>
<dbReference type="EMBL" id="SDIL01000082">
    <property type="protein sequence ID" value="RXK36930.1"/>
    <property type="molecule type" value="Genomic_DNA"/>
</dbReference>
<proteinExistence type="predicted"/>
<keyword evidence="3" id="KW-1185">Reference proteome</keyword>
<feature type="transmembrane region" description="Helical" evidence="1">
    <location>
        <begin position="38"/>
        <end position="56"/>
    </location>
</feature>
<sequence length="57" mass="6164">MSSLPPRQPSADPHTLSHAENIQQATAKVNRFAKRDPALYPLAFILTAGLLGAGYFL</sequence>
<keyword evidence="1" id="KW-1133">Transmembrane helix</keyword>
<evidence type="ECO:0000313" key="2">
    <source>
        <dbReference type="EMBL" id="RXK36930.1"/>
    </source>
</evidence>
<dbReference type="OrthoDB" id="3141857at2759"/>
<reference evidence="2 3" key="1">
    <citation type="submission" date="2016-06" db="EMBL/GenBank/DDBJ databases">
        <title>Evolution of pathogenesis and genome organization in the Tremellales.</title>
        <authorList>
            <person name="Cuomo C."/>
            <person name="Litvintseva A."/>
            <person name="Heitman J."/>
            <person name="Chen Y."/>
            <person name="Sun S."/>
            <person name="Springer D."/>
            <person name="Dromer F."/>
            <person name="Young S."/>
            <person name="Zeng Q."/>
            <person name="Chapman S."/>
            <person name="Gujja S."/>
            <person name="Saif S."/>
            <person name="Birren B."/>
        </authorList>
    </citation>
    <scope>NUCLEOTIDE SEQUENCE [LARGE SCALE GENOMIC DNA]</scope>
    <source>
        <strain evidence="2 3">ATCC 28783</strain>
    </source>
</reference>
<evidence type="ECO:0000256" key="1">
    <source>
        <dbReference type="SAM" id="Phobius"/>
    </source>
</evidence>
<dbReference type="VEuPathDB" id="FungiDB:TREMEDRAFT_69397"/>
<dbReference type="Proteomes" id="UP000289152">
    <property type="component" value="Unassembled WGS sequence"/>
</dbReference>
<organism evidence="2 3">
    <name type="scientific">Tremella mesenterica</name>
    <name type="common">Jelly fungus</name>
    <dbReference type="NCBI Taxonomy" id="5217"/>
    <lineage>
        <taxon>Eukaryota</taxon>
        <taxon>Fungi</taxon>
        <taxon>Dikarya</taxon>
        <taxon>Basidiomycota</taxon>
        <taxon>Agaricomycotina</taxon>
        <taxon>Tremellomycetes</taxon>
        <taxon>Tremellales</taxon>
        <taxon>Tremellaceae</taxon>
        <taxon>Tremella</taxon>
    </lineage>
</organism>
<gene>
    <name evidence="2" type="ORF">M231_05763</name>
</gene>
<evidence type="ECO:0000313" key="3">
    <source>
        <dbReference type="Proteomes" id="UP000289152"/>
    </source>
</evidence>
<comment type="caution">
    <text evidence="2">The sequence shown here is derived from an EMBL/GenBank/DDBJ whole genome shotgun (WGS) entry which is preliminary data.</text>
</comment>
<keyword evidence="1" id="KW-0472">Membrane</keyword>
<dbReference type="AlphaFoldDB" id="A0A4Q1BH72"/>
<protein>
    <submittedName>
        <fullName evidence="2">Uncharacterized protein</fullName>
    </submittedName>
</protein>
<keyword evidence="1" id="KW-0812">Transmembrane</keyword>